<keyword evidence="2 6" id="KW-0812">Transmembrane</keyword>
<protein>
    <submittedName>
        <fullName evidence="8">Cytochrome c biogenesis protein</fullName>
    </submittedName>
</protein>
<comment type="subcellular location">
    <subcellularLocation>
        <location evidence="1">Membrane</location>
        <topology evidence="1">Multi-pass membrane protein</topology>
    </subcellularLocation>
</comment>
<organism evidence="8 9">
    <name type="scientific">Melghirimyces algeriensis</name>
    <dbReference type="NCBI Taxonomy" id="910412"/>
    <lineage>
        <taxon>Bacteria</taxon>
        <taxon>Bacillati</taxon>
        <taxon>Bacillota</taxon>
        <taxon>Bacilli</taxon>
        <taxon>Bacillales</taxon>
        <taxon>Thermoactinomycetaceae</taxon>
        <taxon>Melghirimyces</taxon>
    </lineage>
</organism>
<keyword evidence="9" id="KW-1185">Reference proteome</keyword>
<evidence type="ECO:0000256" key="2">
    <source>
        <dbReference type="ARBA" id="ARBA00022692"/>
    </source>
</evidence>
<evidence type="ECO:0000313" key="9">
    <source>
        <dbReference type="Proteomes" id="UP000315636"/>
    </source>
</evidence>
<dbReference type="InterPro" id="IPR023494">
    <property type="entry name" value="Cyt_c_bgen_Ccs1/CcsB/ResB"/>
</dbReference>
<dbReference type="Proteomes" id="UP000315636">
    <property type="component" value="Unassembled WGS sequence"/>
</dbReference>
<dbReference type="GO" id="GO:0016020">
    <property type="term" value="C:membrane"/>
    <property type="evidence" value="ECO:0007669"/>
    <property type="project" value="UniProtKB-SubCell"/>
</dbReference>
<evidence type="ECO:0000256" key="3">
    <source>
        <dbReference type="ARBA" id="ARBA00022748"/>
    </source>
</evidence>
<dbReference type="PANTHER" id="PTHR31566">
    <property type="entry name" value="CYTOCHROME C BIOGENESIS PROTEIN CCS1, CHLOROPLASTIC"/>
    <property type="match status" value="1"/>
</dbReference>
<feature type="transmembrane region" description="Helical" evidence="6">
    <location>
        <begin position="468"/>
        <end position="488"/>
    </location>
</feature>
<evidence type="ECO:0000256" key="6">
    <source>
        <dbReference type="SAM" id="Phobius"/>
    </source>
</evidence>
<accession>A0A521B2J8</accession>
<sequence length="537" mass="62006">MENTKCECGHNNPVGTVLCEHCGKPLDERGDRPDQPLDMRYEGKARRSQTKKASLVDRVWNFFSSVKVAIWLILITLVLSALGTVFPQKQFIPSNRPEVYYAQEYGFWGDLYYKLGLYDVYESPVYIALLASIGISLVICSLDRVLPLYKALKNQQVKKSPVFIARQRVTRTETVSSEEKEALLDRLAEQLSRKYYNIRRDGDSILAEKGRFSRWGPYINHIGLILFLFGVLLRHSIPGWYLDETVFVREGETKKLPGLNYYIENKKASAELYDSEEIPMGSKNGQNVVKKYETQAVLYEKNKDTGELKEVKKGSIIVNHPMKYDDVELFQSDFSTETRAIVLNVRDQKKDRIVDTFKVNLFDPKEEYRLKEGLKVTVLDYFPDFALENKRLENGKKVSIPITKSEYPNRPAFIFKVNAPGLKKPEKSWMISGTNLDDVNKENRFAMELKTLKTVNVSGLMVRVDKSLPIIFLGGIISMIGLVMGFFWHHRRVWVRWEEGTLYIGAHTNKNWFGLRRELEDASKKAEYPLSFSPEQR</sequence>
<keyword evidence="3" id="KW-0201">Cytochrome c-type biogenesis</keyword>
<feature type="transmembrane region" description="Helical" evidence="6">
    <location>
        <begin position="218"/>
        <end position="237"/>
    </location>
</feature>
<dbReference type="PANTHER" id="PTHR31566:SF0">
    <property type="entry name" value="CYTOCHROME C BIOGENESIS PROTEIN CCS1, CHLOROPLASTIC"/>
    <property type="match status" value="1"/>
</dbReference>
<dbReference type="InterPro" id="IPR007816">
    <property type="entry name" value="ResB-like_domain"/>
</dbReference>
<evidence type="ECO:0000256" key="4">
    <source>
        <dbReference type="ARBA" id="ARBA00022989"/>
    </source>
</evidence>
<evidence type="ECO:0000256" key="1">
    <source>
        <dbReference type="ARBA" id="ARBA00004141"/>
    </source>
</evidence>
<feature type="domain" description="ResB-like" evidence="7">
    <location>
        <begin position="66"/>
        <end position="520"/>
    </location>
</feature>
<dbReference type="OrthoDB" id="9770923at2"/>
<gene>
    <name evidence="8" type="ORF">SAMN06264849_101512</name>
</gene>
<dbReference type="EMBL" id="FXTI01000001">
    <property type="protein sequence ID" value="SMO41334.1"/>
    <property type="molecule type" value="Genomic_DNA"/>
</dbReference>
<name>A0A521B2J8_9BACL</name>
<evidence type="ECO:0000256" key="5">
    <source>
        <dbReference type="ARBA" id="ARBA00023136"/>
    </source>
</evidence>
<keyword evidence="5 6" id="KW-0472">Membrane</keyword>
<dbReference type="GO" id="GO:0017004">
    <property type="term" value="P:cytochrome complex assembly"/>
    <property type="evidence" value="ECO:0007669"/>
    <property type="project" value="UniProtKB-KW"/>
</dbReference>
<proteinExistence type="predicted"/>
<reference evidence="8 9" key="1">
    <citation type="submission" date="2017-05" db="EMBL/GenBank/DDBJ databases">
        <authorList>
            <person name="Varghese N."/>
            <person name="Submissions S."/>
        </authorList>
    </citation>
    <scope>NUCLEOTIDE SEQUENCE [LARGE SCALE GENOMIC DNA]</scope>
    <source>
        <strain evidence="8 9">DSM 45474</strain>
    </source>
</reference>
<dbReference type="Pfam" id="PF05140">
    <property type="entry name" value="ResB"/>
    <property type="match status" value="1"/>
</dbReference>
<evidence type="ECO:0000259" key="7">
    <source>
        <dbReference type="Pfam" id="PF05140"/>
    </source>
</evidence>
<dbReference type="AlphaFoldDB" id="A0A521B2J8"/>
<feature type="transmembrane region" description="Helical" evidence="6">
    <location>
        <begin position="68"/>
        <end position="86"/>
    </location>
</feature>
<dbReference type="RefSeq" id="WP_142504179.1">
    <property type="nucleotide sequence ID" value="NZ_FXTI01000001.1"/>
</dbReference>
<keyword evidence="4 6" id="KW-1133">Transmembrane helix</keyword>
<feature type="transmembrane region" description="Helical" evidence="6">
    <location>
        <begin position="125"/>
        <end position="146"/>
    </location>
</feature>
<evidence type="ECO:0000313" key="8">
    <source>
        <dbReference type="EMBL" id="SMO41334.1"/>
    </source>
</evidence>